<sequence>MKFDEAQQHVNCSILQPITILSALTMNLHLAWQYGKTTYSSTIGLYQAHSNCSFMTQENGEAFQSFCGFFTYPYSEDLLFFLFFFITKFKVPEYGGN</sequence>
<dbReference type="EMBL" id="GBRH01199372">
    <property type="protein sequence ID" value="JAD98523.1"/>
    <property type="molecule type" value="Transcribed_RNA"/>
</dbReference>
<protein>
    <submittedName>
        <fullName evidence="1">Uncharacterized protein</fullName>
    </submittedName>
</protein>
<name>A0A0A9EHN2_ARUDO</name>
<evidence type="ECO:0000313" key="1">
    <source>
        <dbReference type="EMBL" id="JAD98523.1"/>
    </source>
</evidence>
<reference evidence="1" key="2">
    <citation type="journal article" date="2015" name="Data Brief">
        <title>Shoot transcriptome of the giant reed, Arundo donax.</title>
        <authorList>
            <person name="Barrero R.A."/>
            <person name="Guerrero F.D."/>
            <person name="Moolhuijzen P."/>
            <person name="Goolsby J.A."/>
            <person name="Tidwell J."/>
            <person name="Bellgard S.E."/>
            <person name="Bellgard M.I."/>
        </authorList>
    </citation>
    <scope>NUCLEOTIDE SEQUENCE</scope>
    <source>
        <tissue evidence="1">Shoot tissue taken approximately 20 cm above the soil surface</tissue>
    </source>
</reference>
<proteinExistence type="predicted"/>
<accession>A0A0A9EHN2</accession>
<reference evidence="1" key="1">
    <citation type="submission" date="2014-09" db="EMBL/GenBank/DDBJ databases">
        <authorList>
            <person name="Magalhaes I.L.F."/>
            <person name="Oliveira U."/>
            <person name="Santos F.R."/>
            <person name="Vidigal T.H.D.A."/>
            <person name="Brescovit A.D."/>
            <person name="Santos A.J."/>
        </authorList>
    </citation>
    <scope>NUCLEOTIDE SEQUENCE</scope>
    <source>
        <tissue evidence="1">Shoot tissue taken approximately 20 cm above the soil surface</tissue>
    </source>
</reference>
<dbReference type="AlphaFoldDB" id="A0A0A9EHN2"/>
<organism evidence="1">
    <name type="scientific">Arundo donax</name>
    <name type="common">Giant reed</name>
    <name type="synonym">Donax arundinaceus</name>
    <dbReference type="NCBI Taxonomy" id="35708"/>
    <lineage>
        <taxon>Eukaryota</taxon>
        <taxon>Viridiplantae</taxon>
        <taxon>Streptophyta</taxon>
        <taxon>Embryophyta</taxon>
        <taxon>Tracheophyta</taxon>
        <taxon>Spermatophyta</taxon>
        <taxon>Magnoliopsida</taxon>
        <taxon>Liliopsida</taxon>
        <taxon>Poales</taxon>
        <taxon>Poaceae</taxon>
        <taxon>PACMAD clade</taxon>
        <taxon>Arundinoideae</taxon>
        <taxon>Arundineae</taxon>
        <taxon>Arundo</taxon>
    </lineage>
</organism>